<reference evidence="1 2" key="1">
    <citation type="journal article" date="2018" name="Front. Microbiol.">
        <title>Genome-Wide Analysis of Corynespora cassiicola Leaf Fall Disease Putative Effectors.</title>
        <authorList>
            <person name="Lopez D."/>
            <person name="Ribeiro S."/>
            <person name="Label P."/>
            <person name="Fumanal B."/>
            <person name="Venisse J.S."/>
            <person name="Kohler A."/>
            <person name="de Oliveira R.R."/>
            <person name="Labutti K."/>
            <person name="Lipzen A."/>
            <person name="Lail K."/>
            <person name="Bauer D."/>
            <person name="Ohm R.A."/>
            <person name="Barry K.W."/>
            <person name="Spatafora J."/>
            <person name="Grigoriev I.V."/>
            <person name="Martin F.M."/>
            <person name="Pujade-Renaud V."/>
        </authorList>
    </citation>
    <scope>NUCLEOTIDE SEQUENCE [LARGE SCALE GENOMIC DNA]</scope>
    <source>
        <strain evidence="1 2">Philippines</strain>
    </source>
</reference>
<evidence type="ECO:0000313" key="2">
    <source>
        <dbReference type="Proteomes" id="UP000240883"/>
    </source>
</evidence>
<dbReference type="AlphaFoldDB" id="A0A2T2NF63"/>
<sequence>MDLDRQAALPIGFLHGAMIRFGQQHGMSITEIIEDEGNHCYSEHKDDDGMGFCDKHRHMEYDERTDYGYFVFKPEEERDETSDMFDEMSDVMFDVDSMATDVEMG</sequence>
<evidence type="ECO:0000313" key="1">
    <source>
        <dbReference type="EMBL" id="PSN63906.1"/>
    </source>
</evidence>
<name>A0A2T2NF63_CORCC</name>
<protein>
    <submittedName>
        <fullName evidence="1">Uncharacterized protein</fullName>
    </submittedName>
</protein>
<accession>A0A2T2NF63</accession>
<proteinExistence type="predicted"/>
<gene>
    <name evidence="1" type="ORF">BS50DRAFT_590901</name>
</gene>
<keyword evidence="2" id="KW-1185">Reference proteome</keyword>
<dbReference type="EMBL" id="KZ678139">
    <property type="protein sequence ID" value="PSN63906.1"/>
    <property type="molecule type" value="Genomic_DNA"/>
</dbReference>
<organism evidence="1 2">
    <name type="scientific">Corynespora cassiicola Philippines</name>
    <dbReference type="NCBI Taxonomy" id="1448308"/>
    <lineage>
        <taxon>Eukaryota</taxon>
        <taxon>Fungi</taxon>
        <taxon>Dikarya</taxon>
        <taxon>Ascomycota</taxon>
        <taxon>Pezizomycotina</taxon>
        <taxon>Dothideomycetes</taxon>
        <taxon>Pleosporomycetidae</taxon>
        <taxon>Pleosporales</taxon>
        <taxon>Corynesporascaceae</taxon>
        <taxon>Corynespora</taxon>
    </lineage>
</organism>
<dbReference type="Proteomes" id="UP000240883">
    <property type="component" value="Unassembled WGS sequence"/>
</dbReference>